<reference evidence="5 6" key="1">
    <citation type="submission" date="2019-01" db="EMBL/GenBank/DDBJ databases">
        <title>Genome sequencing of strain 2JSPR-7.</title>
        <authorList>
            <person name="Heo J."/>
            <person name="Kim S.-J."/>
            <person name="Kim J.-S."/>
            <person name="Hong S.-B."/>
            <person name="Kwon S.-W."/>
        </authorList>
    </citation>
    <scope>NUCLEOTIDE SEQUENCE [LARGE SCALE GENOMIC DNA]</scope>
    <source>
        <strain evidence="5 6">2JSPR-7</strain>
    </source>
</reference>
<evidence type="ECO:0000313" key="6">
    <source>
        <dbReference type="Proteomes" id="UP000291758"/>
    </source>
</evidence>
<dbReference type="Pfam" id="PF00005">
    <property type="entry name" value="ABC_tran"/>
    <property type="match status" value="1"/>
</dbReference>
<keyword evidence="1" id="KW-0813">Transport</keyword>
<evidence type="ECO:0000256" key="2">
    <source>
        <dbReference type="ARBA" id="ARBA00022741"/>
    </source>
</evidence>
<dbReference type="PANTHER" id="PTHR45772:SF1">
    <property type="entry name" value="ABC TRANSPORTER ATP-BINDING PROTEIN"/>
    <property type="match status" value="1"/>
</dbReference>
<dbReference type="GO" id="GO:0016887">
    <property type="term" value="F:ATP hydrolysis activity"/>
    <property type="evidence" value="ECO:0007669"/>
    <property type="project" value="InterPro"/>
</dbReference>
<dbReference type="SMART" id="SM00382">
    <property type="entry name" value="AAA"/>
    <property type="match status" value="1"/>
</dbReference>
<proteinExistence type="predicted"/>
<dbReference type="EMBL" id="CP035495">
    <property type="protein sequence ID" value="QAY63719.1"/>
    <property type="molecule type" value="Genomic_DNA"/>
</dbReference>
<keyword evidence="2" id="KW-0547">Nucleotide-binding</keyword>
<keyword evidence="6" id="KW-1185">Reference proteome</keyword>
<evidence type="ECO:0000313" key="5">
    <source>
        <dbReference type="EMBL" id="QAY63719.1"/>
    </source>
</evidence>
<dbReference type="GO" id="GO:0005524">
    <property type="term" value="F:ATP binding"/>
    <property type="evidence" value="ECO:0007669"/>
    <property type="project" value="UniProtKB-KW"/>
</dbReference>
<sequence length="236" mass="24872">MTLTLSGITVRYGGVTPLDDVSMTFESGVCGIIGPNGAGKTTTFNVLSGFALPAAGTVDLDGDDLLAVAPHRRARWGLRRSFQQVQVVRTLTARENVLLAAEHSGAGATDVDRALDYVGLTRVHRHGSELTQFERRLVDLATCVVGSPRLVLLDEPAAGLDPGESDQLLGLITQIPAQVGALVLLVDHDMDLVRAACANVVVLDFGKRIAAGPTLEVLASPPVRKAYLGIDEEVSA</sequence>
<dbReference type="SUPFAM" id="SSF52540">
    <property type="entry name" value="P-loop containing nucleoside triphosphate hydrolases"/>
    <property type="match status" value="1"/>
</dbReference>
<organism evidence="5 6">
    <name type="scientific">Xylanimonas allomyrinae</name>
    <dbReference type="NCBI Taxonomy" id="2509459"/>
    <lineage>
        <taxon>Bacteria</taxon>
        <taxon>Bacillati</taxon>
        <taxon>Actinomycetota</taxon>
        <taxon>Actinomycetes</taxon>
        <taxon>Micrococcales</taxon>
        <taxon>Promicromonosporaceae</taxon>
        <taxon>Xylanimonas</taxon>
    </lineage>
</organism>
<dbReference type="InterPro" id="IPR051120">
    <property type="entry name" value="ABC_AA/LPS_Transport"/>
</dbReference>
<dbReference type="InterPro" id="IPR027417">
    <property type="entry name" value="P-loop_NTPase"/>
</dbReference>
<accession>A0A4P6EQL6</accession>
<evidence type="ECO:0000256" key="3">
    <source>
        <dbReference type="ARBA" id="ARBA00022840"/>
    </source>
</evidence>
<dbReference type="PROSITE" id="PS50893">
    <property type="entry name" value="ABC_TRANSPORTER_2"/>
    <property type="match status" value="1"/>
</dbReference>
<evidence type="ECO:0000259" key="4">
    <source>
        <dbReference type="PROSITE" id="PS50893"/>
    </source>
</evidence>
<evidence type="ECO:0000256" key="1">
    <source>
        <dbReference type="ARBA" id="ARBA00022448"/>
    </source>
</evidence>
<name>A0A4P6EQL6_9MICO</name>
<dbReference type="Gene3D" id="3.40.50.300">
    <property type="entry name" value="P-loop containing nucleotide triphosphate hydrolases"/>
    <property type="match status" value="1"/>
</dbReference>
<dbReference type="Proteomes" id="UP000291758">
    <property type="component" value="Chromosome"/>
</dbReference>
<feature type="domain" description="ABC transporter" evidence="4">
    <location>
        <begin position="3"/>
        <end position="230"/>
    </location>
</feature>
<protein>
    <submittedName>
        <fullName evidence="5">ATP-binding cassette domain-containing protein</fullName>
    </submittedName>
</protein>
<dbReference type="AlphaFoldDB" id="A0A4P6EQL6"/>
<dbReference type="InterPro" id="IPR003439">
    <property type="entry name" value="ABC_transporter-like_ATP-bd"/>
</dbReference>
<dbReference type="KEGG" id="xyl:ET495_11200"/>
<dbReference type="GO" id="GO:0005886">
    <property type="term" value="C:plasma membrane"/>
    <property type="evidence" value="ECO:0007669"/>
    <property type="project" value="TreeGrafter"/>
</dbReference>
<dbReference type="OrthoDB" id="9805514at2"/>
<dbReference type="InterPro" id="IPR003593">
    <property type="entry name" value="AAA+_ATPase"/>
</dbReference>
<dbReference type="RefSeq" id="WP_129204879.1">
    <property type="nucleotide sequence ID" value="NZ_CP035495.1"/>
</dbReference>
<gene>
    <name evidence="5" type="ORF">ET495_11200</name>
</gene>
<keyword evidence="3 5" id="KW-0067">ATP-binding</keyword>
<dbReference type="PANTHER" id="PTHR45772">
    <property type="entry name" value="CONSERVED COMPONENT OF ABC TRANSPORTER FOR NATURAL AMINO ACIDS-RELATED"/>
    <property type="match status" value="1"/>
</dbReference>